<proteinExistence type="predicted"/>
<dbReference type="GO" id="GO:0051537">
    <property type="term" value="F:2 iron, 2 sulfur cluster binding"/>
    <property type="evidence" value="ECO:0007669"/>
    <property type="project" value="UniProtKB-KW"/>
</dbReference>
<feature type="domain" description="Rieske" evidence="7">
    <location>
        <begin position="37"/>
        <end position="146"/>
    </location>
</feature>
<evidence type="ECO:0000259" key="7">
    <source>
        <dbReference type="PROSITE" id="PS51296"/>
    </source>
</evidence>
<dbReference type="SUPFAM" id="SSF55961">
    <property type="entry name" value="Bet v1-like"/>
    <property type="match status" value="1"/>
</dbReference>
<dbReference type="PATRIC" id="fig|132476.4.peg.288"/>
<dbReference type="InterPro" id="IPR036922">
    <property type="entry name" value="Rieske_2Fe-2S_sf"/>
</dbReference>
<organism evidence="8 9">
    <name type="scientific">Pseudomonas kilonensis</name>
    <dbReference type="NCBI Taxonomy" id="132476"/>
    <lineage>
        <taxon>Bacteria</taxon>
        <taxon>Pseudomonadati</taxon>
        <taxon>Pseudomonadota</taxon>
        <taxon>Gammaproteobacteria</taxon>
        <taxon>Pseudomonadales</taxon>
        <taxon>Pseudomonadaceae</taxon>
        <taxon>Pseudomonas</taxon>
    </lineage>
</organism>
<evidence type="ECO:0000313" key="8">
    <source>
        <dbReference type="EMBL" id="KKA10185.1"/>
    </source>
</evidence>
<evidence type="ECO:0000256" key="2">
    <source>
        <dbReference type="ARBA" id="ARBA00022714"/>
    </source>
</evidence>
<dbReference type="GO" id="GO:0005506">
    <property type="term" value="F:iron ion binding"/>
    <property type="evidence" value="ECO:0007669"/>
    <property type="project" value="InterPro"/>
</dbReference>
<dbReference type="PROSITE" id="PS51296">
    <property type="entry name" value="RIESKE"/>
    <property type="match status" value="1"/>
</dbReference>
<dbReference type="Gene3D" id="2.102.10.10">
    <property type="entry name" value="Rieske [2Fe-2S] iron-sulphur domain"/>
    <property type="match status" value="1"/>
</dbReference>
<dbReference type="GO" id="GO:0016491">
    <property type="term" value="F:oxidoreductase activity"/>
    <property type="evidence" value="ECO:0007669"/>
    <property type="project" value="UniProtKB-KW"/>
</dbReference>
<reference evidence="8 9" key="1">
    <citation type="submission" date="2015-03" db="EMBL/GenBank/DDBJ databases">
        <title>Pseudomonas fluorescens 1855-344 Genome sequencing and assembly.</title>
        <authorList>
            <person name="Eng W.W.H."/>
            <person name="Gan H.M."/>
            <person name="Savka M.A."/>
        </authorList>
    </citation>
    <scope>NUCLEOTIDE SEQUENCE [LARGE SCALE GENOMIC DNA]</scope>
    <source>
        <strain evidence="8 9">1855-344</strain>
    </source>
</reference>
<dbReference type="InterPro" id="IPR015879">
    <property type="entry name" value="Ring_hydroxy_dOase_asu_C_dom"/>
</dbReference>
<dbReference type="CDD" id="cd08882">
    <property type="entry name" value="RHO_alpha_C_MupW-like"/>
    <property type="match status" value="1"/>
</dbReference>
<evidence type="ECO:0000256" key="3">
    <source>
        <dbReference type="ARBA" id="ARBA00022723"/>
    </source>
</evidence>
<keyword evidence="2" id="KW-0001">2Fe-2S</keyword>
<comment type="caution">
    <text evidence="8">The sequence shown here is derived from an EMBL/GenBank/DDBJ whole genome shotgun (WGS) entry which is preliminary data.</text>
</comment>
<keyword evidence="5" id="KW-0408">Iron</keyword>
<evidence type="ECO:0000256" key="4">
    <source>
        <dbReference type="ARBA" id="ARBA00023002"/>
    </source>
</evidence>
<dbReference type="AlphaFoldDB" id="A0A0F4XWH2"/>
<comment type="cofactor">
    <cofactor evidence="1">
        <name>Fe cation</name>
        <dbReference type="ChEBI" id="CHEBI:24875"/>
    </cofactor>
</comment>
<dbReference type="PANTHER" id="PTHR43756:SF5">
    <property type="entry name" value="CHOLINE MONOOXYGENASE, CHLOROPLASTIC"/>
    <property type="match status" value="1"/>
</dbReference>
<dbReference type="InterPro" id="IPR017941">
    <property type="entry name" value="Rieske_2Fe-2S"/>
</dbReference>
<protein>
    <recommendedName>
        <fullName evidence="7">Rieske domain-containing protein</fullName>
    </recommendedName>
</protein>
<dbReference type="PANTHER" id="PTHR43756">
    <property type="entry name" value="CHOLINE MONOOXYGENASE, CHLOROPLASTIC"/>
    <property type="match status" value="1"/>
</dbReference>
<dbReference type="Pfam" id="PF00848">
    <property type="entry name" value="Ring_hydroxyl_A"/>
    <property type="match status" value="1"/>
</dbReference>
<accession>A0A0F4XWH2</accession>
<dbReference type="CDD" id="cd03469">
    <property type="entry name" value="Rieske_RO_Alpha_N"/>
    <property type="match status" value="1"/>
</dbReference>
<dbReference type="Proteomes" id="UP000033662">
    <property type="component" value="Unassembled WGS sequence"/>
</dbReference>
<gene>
    <name evidence="8" type="ORF">VP02_01300</name>
</gene>
<dbReference type="PRINTS" id="PR00090">
    <property type="entry name" value="RNGDIOXGNASE"/>
</dbReference>
<keyword evidence="3" id="KW-0479">Metal-binding</keyword>
<evidence type="ECO:0000256" key="5">
    <source>
        <dbReference type="ARBA" id="ARBA00023004"/>
    </source>
</evidence>
<evidence type="ECO:0000256" key="1">
    <source>
        <dbReference type="ARBA" id="ARBA00001962"/>
    </source>
</evidence>
<dbReference type="Gene3D" id="3.90.380.10">
    <property type="entry name" value="Naphthalene 1,2-dioxygenase Alpha Subunit, Chain A, domain 1"/>
    <property type="match status" value="1"/>
</dbReference>
<keyword evidence="4" id="KW-0560">Oxidoreductase</keyword>
<name>A0A0F4XWH2_9PSED</name>
<dbReference type="SUPFAM" id="SSF50022">
    <property type="entry name" value="ISP domain"/>
    <property type="match status" value="1"/>
</dbReference>
<sequence>MQSLYPEKDQYLIIPAKRYYDREFAEQEWQKVWTKTWNCAGLASDIPTAGDWFKYELGRESIIVVRQADASIKAFYNVCKHRGRSLVTADFGHANSFVCPFHSWTYNQDGSNRRVTDRDYFDERALCGELSLREIRCDQWSGFVFVNLDIEATPLEGFLDLLPTTLGAYPFDAMRIVKDVSIELPCNWKVAMEAFLEPYHAHITHTQILPVVDELYNQYDFFHNGHALVVTPVGLPSPRFKDQDSINPALAYLLLEAGIDPQTFEGSAQDVRAAIWSAKRGDKNTYGLDYSNYSGSQLTDDWNPSFFPNMTLNAHPEGTMVMRFLPHASDPTRCHYNVWVMLPKLREGIRPPGYMGVEDDVDISGKVRPARRYTSVEDPQLGEVLGQDITNLIHMQQGVMSNAMNEGVRLGEQEQRIQQLHAEIDRCIARQ</sequence>
<dbReference type="Pfam" id="PF00355">
    <property type="entry name" value="Rieske"/>
    <property type="match status" value="1"/>
</dbReference>
<evidence type="ECO:0000313" key="9">
    <source>
        <dbReference type="Proteomes" id="UP000033662"/>
    </source>
</evidence>
<dbReference type="EMBL" id="JZXC01000001">
    <property type="protein sequence ID" value="KKA10185.1"/>
    <property type="molecule type" value="Genomic_DNA"/>
</dbReference>
<keyword evidence="6" id="KW-0411">Iron-sulfur</keyword>
<evidence type="ECO:0000256" key="6">
    <source>
        <dbReference type="ARBA" id="ARBA00023014"/>
    </source>
</evidence>
<dbReference type="InterPro" id="IPR001663">
    <property type="entry name" value="Rng_hydr_dOase-A"/>
</dbReference>